<dbReference type="CDD" id="cd11019">
    <property type="entry name" value="OsENODL1_like"/>
    <property type="match status" value="1"/>
</dbReference>
<accession>S8DSJ9</accession>
<keyword evidence="5" id="KW-0472">Membrane</keyword>
<keyword evidence="13" id="KW-1185">Reference proteome</keyword>
<dbReference type="InterPro" id="IPR003245">
    <property type="entry name" value="Phytocyanin_dom"/>
</dbReference>
<dbReference type="InterPro" id="IPR008972">
    <property type="entry name" value="Cupredoxin"/>
</dbReference>
<dbReference type="Pfam" id="PF02298">
    <property type="entry name" value="Cu_bind_like"/>
    <property type="match status" value="1"/>
</dbReference>
<proteinExistence type="inferred from homology"/>
<evidence type="ECO:0000256" key="8">
    <source>
        <dbReference type="ARBA" id="ARBA00023288"/>
    </source>
</evidence>
<evidence type="ECO:0000313" key="13">
    <source>
        <dbReference type="Proteomes" id="UP000015453"/>
    </source>
</evidence>
<keyword evidence="2" id="KW-1003">Cell membrane</keyword>
<dbReference type="GO" id="GO:0005886">
    <property type="term" value="C:plasma membrane"/>
    <property type="evidence" value="ECO:0007669"/>
    <property type="project" value="UniProtKB-SubCell"/>
</dbReference>
<evidence type="ECO:0000256" key="4">
    <source>
        <dbReference type="ARBA" id="ARBA00022729"/>
    </source>
</evidence>
<comment type="subcellular location">
    <subcellularLocation>
        <location evidence="1">Cell membrane</location>
        <topology evidence="1">Lipid-anchor</topology>
        <topology evidence="1">GPI-anchor</topology>
    </subcellularLocation>
</comment>
<dbReference type="EMBL" id="AUSU01005885">
    <property type="protein sequence ID" value="EPS62797.1"/>
    <property type="molecule type" value="Genomic_DNA"/>
</dbReference>
<dbReference type="GO" id="GO:0009055">
    <property type="term" value="F:electron transfer activity"/>
    <property type="evidence" value="ECO:0007669"/>
    <property type="project" value="InterPro"/>
</dbReference>
<reference evidence="12 13" key="1">
    <citation type="journal article" date="2013" name="BMC Genomics">
        <title>The miniature genome of a carnivorous plant Genlisea aurea contains a low number of genes and short non-coding sequences.</title>
        <authorList>
            <person name="Leushkin E.V."/>
            <person name="Sutormin R.A."/>
            <person name="Nabieva E.R."/>
            <person name="Penin A.A."/>
            <person name="Kondrashov A.S."/>
            <person name="Logacheva M.D."/>
        </authorList>
    </citation>
    <scope>NUCLEOTIDE SEQUENCE [LARGE SCALE GENOMIC DNA]</scope>
</reference>
<dbReference type="OrthoDB" id="959565at2759"/>
<keyword evidence="8" id="KW-0449">Lipoprotein</keyword>
<comment type="caution">
    <text evidence="12">The sequence shown here is derived from an EMBL/GenBank/DDBJ whole genome shotgun (WGS) entry which is preliminary data.</text>
</comment>
<evidence type="ECO:0000256" key="1">
    <source>
        <dbReference type="ARBA" id="ARBA00004609"/>
    </source>
</evidence>
<keyword evidence="3" id="KW-0336">GPI-anchor</keyword>
<evidence type="ECO:0000256" key="3">
    <source>
        <dbReference type="ARBA" id="ARBA00022622"/>
    </source>
</evidence>
<feature type="chain" id="PRO_5004550055" description="Phytocyanin domain-containing protein" evidence="10">
    <location>
        <begin position="23"/>
        <end position="136"/>
    </location>
</feature>
<dbReference type="GO" id="GO:0098552">
    <property type="term" value="C:side of membrane"/>
    <property type="evidence" value="ECO:0007669"/>
    <property type="project" value="UniProtKB-KW"/>
</dbReference>
<dbReference type="PANTHER" id="PTHR33021">
    <property type="entry name" value="BLUE COPPER PROTEIN"/>
    <property type="match status" value="1"/>
</dbReference>
<dbReference type="InterPro" id="IPR041846">
    <property type="entry name" value="ENL_dom"/>
</dbReference>
<keyword evidence="7" id="KW-0325">Glycoprotein</keyword>
<dbReference type="AlphaFoldDB" id="S8DSJ9"/>
<feature type="non-terminal residue" evidence="12">
    <location>
        <position position="1"/>
    </location>
</feature>
<evidence type="ECO:0000256" key="2">
    <source>
        <dbReference type="ARBA" id="ARBA00022475"/>
    </source>
</evidence>
<organism evidence="12 13">
    <name type="scientific">Genlisea aurea</name>
    <dbReference type="NCBI Taxonomy" id="192259"/>
    <lineage>
        <taxon>Eukaryota</taxon>
        <taxon>Viridiplantae</taxon>
        <taxon>Streptophyta</taxon>
        <taxon>Embryophyta</taxon>
        <taxon>Tracheophyta</taxon>
        <taxon>Spermatophyta</taxon>
        <taxon>Magnoliopsida</taxon>
        <taxon>eudicotyledons</taxon>
        <taxon>Gunneridae</taxon>
        <taxon>Pentapetalae</taxon>
        <taxon>asterids</taxon>
        <taxon>lamiids</taxon>
        <taxon>Lamiales</taxon>
        <taxon>Lentibulariaceae</taxon>
        <taxon>Genlisea</taxon>
    </lineage>
</organism>
<dbReference type="FunFam" id="2.60.40.420:FF:000010">
    <property type="entry name" value="Early nodulin-like protein 1"/>
    <property type="match status" value="1"/>
</dbReference>
<keyword evidence="6" id="KW-1015">Disulfide bond</keyword>
<feature type="signal peptide" evidence="10">
    <location>
        <begin position="1"/>
        <end position="22"/>
    </location>
</feature>
<gene>
    <name evidence="12" type="ORF">M569_11993</name>
</gene>
<dbReference type="InterPro" id="IPR039391">
    <property type="entry name" value="Phytocyanin-like"/>
</dbReference>
<comment type="similarity">
    <text evidence="9">Belongs to the early nodulin-like (ENODL) family.</text>
</comment>
<evidence type="ECO:0000256" key="6">
    <source>
        <dbReference type="ARBA" id="ARBA00023157"/>
    </source>
</evidence>
<protein>
    <recommendedName>
        <fullName evidence="11">Phytocyanin domain-containing protein</fullName>
    </recommendedName>
</protein>
<keyword evidence="4 10" id="KW-0732">Signal</keyword>
<dbReference type="Proteomes" id="UP000015453">
    <property type="component" value="Unassembled WGS sequence"/>
</dbReference>
<dbReference type="PANTHER" id="PTHR33021:SF14">
    <property type="entry name" value="OS01G0272700 PROTEIN"/>
    <property type="match status" value="1"/>
</dbReference>
<dbReference type="Gene3D" id="2.60.40.420">
    <property type="entry name" value="Cupredoxins - blue copper proteins"/>
    <property type="match status" value="1"/>
</dbReference>
<name>S8DSJ9_9LAMI</name>
<feature type="domain" description="Phytocyanin" evidence="11">
    <location>
        <begin position="23"/>
        <end position="126"/>
    </location>
</feature>
<dbReference type="PROSITE" id="PS51485">
    <property type="entry name" value="PHYTOCYANIN"/>
    <property type="match status" value="1"/>
</dbReference>
<evidence type="ECO:0000256" key="7">
    <source>
        <dbReference type="ARBA" id="ARBA00023180"/>
    </source>
</evidence>
<evidence type="ECO:0000313" key="12">
    <source>
        <dbReference type="EMBL" id="EPS62797.1"/>
    </source>
</evidence>
<evidence type="ECO:0000259" key="11">
    <source>
        <dbReference type="PROSITE" id="PS51485"/>
    </source>
</evidence>
<evidence type="ECO:0000256" key="9">
    <source>
        <dbReference type="ARBA" id="ARBA00035011"/>
    </source>
</evidence>
<evidence type="ECO:0000256" key="10">
    <source>
        <dbReference type="SAM" id="SignalP"/>
    </source>
</evidence>
<dbReference type="SUPFAM" id="SSF49503">
    <property type="entry name" value="Cupredoxins"/>
    <property type="match status" value="1"/>
</dbReference>
<evidence type="ECO:0000256" key="5">
    <source>
        <dbReference type="ARBA" id="ARBA00023136"/>
    </source>
</evidence>
<sequence length="136" mass="15058">SAVPKFLFYAFFACSALAAVSGVQFQVGEKLGWRKPNGHENETYNEWAGKNRFRIGDSLHFKYSRKDSVLEVDSGDYKTCNASNPIGKFDGGDTIFEFDRSGSFYFISGQSGHCEAGQKLIVRVMHTEIAPSPSEA</sequence>
<feature type="non-terminal residue" evidence="12">
    <location>
        <position position="136"/>
    </location>
</feature>